<evidence type="ECO:0000313" key="2">
    <source>
        <dbReference type="Proteomes" id="UP001164929"/>
    </source>
</evidence>
<comment type="caution">
    <text evidence="1">The sequence shown here is derived from an EMBL/GenBank/DDBJ whole genome shotgun (WGS) entry which is preliminary data.</text>
</comment>
<evidence type="ECO:0000313" key="1">
    <source>
        <dbReference type="EMBL" id="KAJ6997372.1"/>
    </source>
</evidence>
<name>A0AAD6QWE3_9ROSI</name>
<dbReference type="Proteomes" id="UP001164929">
    <property type="component" value="Chromosome 5"/>
</dbReference>
<reference evidence="1" key="1">
    <citation type="journal article" date="2023" name="Mol. Ecol. Resour.">
        <title>Chromosome-level genome assembly of a triploid poplar Populus alba 'Berolinensis'.</title>
        <authorList>
            <person name="Chen S."/>
            <person name="Yu Y."/>
            <person name="Wang X."/>
            <person name="Wang S."/>
            <person name="Zhang T."/>
            <person name="Zhou Y."/>
            <person name="He R."/>
            <person name="Meng N."/>
            <person name="Wang Y."/>
            <person name="Liu W."/>
            <person name="Liu Z."/>
            <person name="Liu J."/>
            <person name="Guo Q."/>
            <person name="Huang H."/>
            <person name="Sederoff R.R."/>
            <person name="Wang G."/>
            <person name="Qu G."/>
            <person name="Chen S."/>
        </authorList>
    </citation>
    <scope>NUCLEOTIDE SEQUENCE</scope>
    <source>
        <strain evidence="1">SC-2020</strain>
    </source>
</reference>
<dbReference type="AlphaFoldDB" id="A0AAD6QWE3"/>
<proteinExistence type="predicted"/>
<keyword evidence="2" id="KW-1185">Reference proteome</keyword>
<sequence>MIHILSLVLKKSIWQTCVLWPIKVKRRYNLWMMRTSFLI</sequence>
<dbReference type="EMBL" id="JAQIZT010000005">
    <property type="protein sequence ID" value="KAJ6997372.1"/>
    <property type="molecule type" value="Genomic_DNA"/>
</dbReference>
<organism evidence="1 2">
    <name type="scientific">Populus alba x Populus x berolinensis</name>
    <dbReference type="NCBI Taxonomy" id="444605"/>
    <lineage>
        <taxon>Eukaryota</taxon>
        <taxon>Viridiplantae</taxon>
        <taxon>Streptophyta</taxon>
        <taxon>Embryophyta</taxon>
        <taxon>Tracheophyta</taxon>
        <taxon>Spermatophyta</taxon>
        <taxon>Magnoliopsida</taxon>
        <taxon>eudicotyledons</taxon>
        <taxon>Gunneridae</taxon>
        <taxon>Pentapetalae</taxon>
        <taxon>rosids</taxon>
        <taxon>fabids</taxon>
        <taxon>Malpighiales</taxon>
        <taxon>Salicaceae</taxon>
        <taxon>Saliceae</taxon>
        <taxon>Populus</taxon>
    </lineage>
</organism>
<protein>
    <submittedName>
        <fullName evidence="1">Uncharacterized protein</fullName>
    </submittedName>
</protein>
<gene>
    <name evidence="1" type="ORF">NC653_013819</name>
</gene>
<accession>A0AAD6QWE3</accession>